<organism evidence="3 4">
    <name type="scientific">Prymnesium parvum</name>
    <name type="common">Toxic golden alga</name>
    <dbReference type="NCBI Taxonomy" id="97485"/>
    <lineage>
        <taxon>Eukaryota</taxon>
        <taxon>Haptista</taxon>
        <taxon>Haptophyta</taxon>
        <taxon>Prymnesiophyceae</taxon>
        <taxon>Prymnesiales</taxon>
        <taxon>Prymnesiaceae</taxon>
        <taxon>Prymnesium</taxon>
    </lineage>
</organism>
<protein>
    <recommendedName>
        <fullName evidence="5">Autophagy-related protein 9</fullName>
    </recommendedName>
</protein>
<reference evidence="3 4" key="1">
    <citation type="journal article" date="2024" name="Science">
        <title>Giant polyketide synthase enzymes in the biosynthesis of giant marine polyether toxins.</title>
        <authorList>
            <person name="Fallon T.R."/>
            <person name="Shende V.V."/>
            <person name="Wierzbicki I.H."/>
            <person name="Pendleton A.L."/>
            <person name="Watervoot N.F."/>
            <person name="Auber R.P."/>
            <person name="Gonzalez D.J."/>
            <person name="Wisecaver J.H."/>
            <person name="Moore B.S."/>
        </authorList>
    </citation>
    <scope>NUCLEOTIDE SEQUENCE [LARGE SCALE GENOMIC DNA]</scope>
    <source>
        <strain evidence="3 4">12B1</strain>
    </source>
</reference>
<dbReference type="SUPFAM" id="SSF50729">
    <property type="entry name" value="PH domain-like"/>
    <property type="match status" value="1"/>
</dbReference>
<dbReference type="EMBL" id="JBGBPQ010000001">
    <property type="protein sequence ID" value="KAL1530557.1"/>
    <property type="molecule type" value="Genomic_DNA"/>
</dbReference>
<keyword evidence="2" id="KW-0812">Transmembrane</keyword>
<gene>
    <name evidence="3" type="ORF">AB1Y20_001458</name>
</gene>
<name>A0AB34KAX9_PRYPA</name>
<comment type="caution">
    <text evidence="3">The sequence shown here is derived from an EMBL/GenBank/DDBJ whole genome shotgun (WGS) entry which is preliminary data.</text>
</comment>
<feature type="compositionally biased region" description="Basic and acidic residues" evidence="1">
    <location>
        <begin position="494"/>
        <end position="504"/>
    </location>
</feature>
<feature type="transmembrane region" description="Helical" evidence="2">
    <location>
        <begin position="342"/>
        <end position="364"/>
    </location>
</feature>
<evidence type="ECO:0008006" key="5">
    <source>
        <dbReference type="Google" id="ProtNLM"/>
    </source>
</evidence>
<feature type="region of interest" description="Disordered" evidence="1">
    <location>
        <begin position="478"/>
        <end position="523"/>
    </location>
</feature>
<dbReference type="InterPro" id="IPR011993">
    <property type="entry name" value="PH-like_dom_sf"/>
</dbReference>
<keyword evidence="4" id="KW-1185">Reference proteome</keyword>
<evidence type="ECO:0000256" key="2">
    <source>
        <dbReference type="SAM" id="Phobius"/>
    </source>
</evidence>
<sequence length="523" mass="58406">MAHRMRSASKNTRSPTAIAGINLLKGGCEAIKYTRNGKPRQTKFRLSDDEQTLSWDGGHGGLTAPVKMARGERRHIKITEILEIMLGMESKIFSLHKDQMGSNSHPMAHVSMTLVLIGSLPSFPGQEDSRKGNFEMRETLDLTFKDEEIFGLWVAALRALMYETEPVFFAKAASPLNTVNQSAVDSILMTAPPDASCGELLRDFLFRHFLLSKCSQVMNVVWIIVVAGCGTWWITTLFGWWDSFYTVYDRSNCTPLDCPSIPATPGEPFVLGKTHYANIAIQIVRGCLTYQVIFMVGVWRFSNLWHLTCSSRESEAGHDLYGRKTDAAWFAIEKKKRLRVTLLLVGNAAFQILLQVFAIIFYSFEEDKMLPGFLSGLFTMIPSILCAAAGGVYSMLYEHELHHKDPDKFPPIFIIHAIEKFNRKRSKYRARQSIQKEVEFMRSHRMSYLGAEHPEDLEGIQVMGNVPNGGVEMGAVPLAGSGKESGVQKPTARLLDDPRSRDGMDELGLSGSIKSGGAHSTRI</sequence>
<proteinExistence type="predicted"/>
<dbReference type="AlphaFoldDB" id="A0AB34KAX9"/>
<feature type="transmembrane region" description="Helical" evidence="2">
    <location>
        <begin position="279"/>
        <end position="302"/>
    </location>
</feature>
<dbReference type="Proteomes" id="UP001515480">
    <property type="component" value="Unassembled WGS sequence"/>
</dbReference>
<evidence type="ECO:0000256" key="1">
    <source>
        <dbReference type="SAM" id="MobiDB-lite"/>
    </source>
</evidence>
<evidence type="ECO:0000313" key="4">
    <source>
        <dbReference type="Proteomes" id="UP001515480"/>
    </source>
</evidence>
<keyword evidence="2" id="KW-1133">Transmembrane helix</keyword>
<evidence type="ECO:0000313" key="3">
    <source>
        <dbReference type="EMBL" id="KAL1530557.1"/>
    </source>
</evidence>
<keyword evidence="2" id="KW-0472">Membrane</keyword>
<feature type="transmembrane region" description="Helical" evidence="2">
    <location>
        <begin position="217"/>
        <end position="241"/>
    </location>
</feature>
<accession>A0AB34KAX9</accession>
<dbReference type="Gene3D" id="2.30.29.30">
    <property type="entry name" value="Pleckstrin-homology domain (PH domain)/Phosphotyrosine-binding domain (PTB)"/>
    <property type="match status" value="1"/>
</dbReference>
<feature type="transmembrane region" description="Helical" evidence="2">
    <location>
        <begin position="376"/>
        <end position="396"/>
    </location>
</feature>